<organism evidence="1 2">
    <name type="scientific">Mucilaginibacter celer</name>
    <dbReference type="NCBI Taxonomy" id="2305508"/>
    <lineage>
        <taxon>Bacteria</taxon>
        <taxon>Pseudomonadati</taxon>
        <taxon>Bacteroidota</taxon>
        <taxon>Sphingobacteriia</taxon>
        <taxon>Sphingobacteriales</taxon>
        <taxon>Sphingobacteriaceae</taxon>
        <taxon>Mucilaginibacter</taxon>
    </lineage>
</organism>
<evidence type="ECO:0000313" key="2">
    <source>
        <dbReference type="Proteomes" id="UP000270046"/>
    </source>
</evidence>
<dbReference type="AlphaFoldDB" id="A0A494VS74"/>
<dbReference type="GO" id="GO:0008233">
    <property type="term" value="F:peptidase activity"/>
    <property type="evidence" value="ECO:0007669"/>
    <property type="project" value="UniProtKB-KW"/>
</dbReference>
<dbReference type="KEGG" id="muh:HYN43_002475"/>
<gene>
    <name evidence="1" type="ORF">HYN43_002475</name>
</gene>
<name>A0A494VS74_9SPHI</name>
<dbReference type="GO" id="GO:0006508">
    <property type="term" value="P:proteolysis"/>
    <property type="evidence" value="ECO:0007669"/>
    <property type="project" value="UniProtKB-KW"/>
</dbReference>
<keyword evidence="2" id="KW-1185">Reference proteome</keyword>
<dbReference type="Proteomes" id="UP000270046">
    <property type="component" value="Chromosome"/>
</dbReference>
<evidence type="ECO:0000313" key="1">
    <source>
        <dbReference type="EMBL" id="AYL94228.1"/>
    </source>
</evidence>
<protein>
    <submittedName>
        <fullName evidence="1">Protease</fullName>
    </submittedName>
</protein>
<dbReference type="OrthoDB" id="711001at2"/>
<dbReference type="EMBL" id="CP032869">
    <property type="protein sequence ID" value="AYL94228.1"/>
    <property type="molecule type" value="Genomic_DNA"/>
</dbReference>
<proteinExistence type="predicted"/>
<keyword evidence="1" id="KW-0645">Protease</keyword>
<sequence length="161" mass="16745">MTAAAVLAAGCHSQKPIVVQGNSGNNALSGAEILSVRLGSTSVRNTADSVGVSFTVSNNTDSPVRFCKWETPFEPRLGKYFEVSDDKGNEAAFKGAMARRVMPPPAEAYIVVAAHDSVNTSVNLAKNYSIQTGKYTVKYVGGGVSGLRSGNTISVSVAGTN</sequence>
<dbReference type="Gene3D" id="2.60.40.2970">
    <property type="match status" value="1"/>
</dbReference>
<accession>A0A494VS74</accession>
<keyword evidence="1" id="KW-0378">Hydrolase</keyword>
<reference evidence="1 2" key="1">
    <citation type="submission" date="2018-10" db="EMBL/GenBank/DDBJ databases">
        <title>Genome sequencing of Mucilaginibacter sp. HYN0043.</title>
        <authorList>
            <person name="Kim M."/>
            <person name="Yi H."/>
        </authorList>
    </citation>
    <scope>NUCLEOTIDE SEQUENCE [LARGE SCALE GENOMIC DNA]</scope>
    <source>
        <strain evidence="1 2">HYN0043</strain>
    </source>
</reference>